<evidence type="ECO:0000313" key="3">
    <source>
        <dbReference type="Proteomes" id="UP001367508"/>
    </source>
</evidence>
<proteinExistence type="predicted"/>
<dbReference type="EMBL" id="JAYMYQ010000006">
    <property type="protein sequence ID" value="KAK7322583.1"/>
    <property type="molecule type" value="Genomic_DNA"/>
</dbReference>
<feature type="signal peptide" evidence="1">
    <location>
        <begin position="1"/>
        <end position="29"/>
    </location>
</feature>
<accession>A0AAN9KW88</accession>
<evidence type="ECO:0000313" key="2">
    <source>
        <dbReference type="EMBL" id="KAK7322583.1"/>
    </source>
</evidence>
<sequence>MSTLRSSAVKVALFIFFIIASDMRMKSEARGPIERWHCSNDSECQYNCPTCGCRCIQTWCRCPNPPLTNNLRVRPPSN</sequence>
<comment type="caution">
    <text evidence="2">The sequence shown here is derived from an EMBL/GenBank/DDBJ whole genome shotgun (WGS) entry which is preliminary data.</text>
</comment>
<organism evidence="2 3">
    <name type="scientific">Canavalia gladiata</name>
    <name type="common">Sword bean</name>
    <name type="synonym">Dolichos gladiatus</name>
    <dbReference type="NCBI Taxonomy" id="3824"/>
    <lineage>
        <taxon>Eukaryota</taxon>
        <taxon>Viridiplantae</taxon>
        <taxon>Streptophyta</taxon>
        <taxon>Embryophyta</taxon>
        <taxon>Tracheophyta</taxon>
        <taxon>Spermatophyta</taxon>
        <taxon>Magnoliopsida</taxon>
        <taxon>eudicotyledons</taxon>
        <taxon>Gunneridae</taxon>
        <taxon>Pentapetalae</taxon>
        <taxon>rosids</taxon>
        <taxon>fabids</taxon>
        <taxon>Fabales</taxon>
        <taxon>Fabaceae</taxon>
        <taxon>Papilionoideae</taxon>
        <taxon>50 kb inversion clade</taxon>
        <taxon>NPAAA clade</taxon>
        <taxon>indigoferoid/millettioid clade</taxon>
        <taxon>Phaseoleae</taxon>
        <taxon>Canavalia</taxon>
    </lineage>
</organism>
<feature type="chain" id="PRO_5042928486" evidence="1">
    <location>
        <begin position="30"/>
        <end position="78"/>
    </location>
</feature>
<reference evidence="2 3" key="1">
    <citation type="submission" date="2024-01" db="EMBL/GenBank/DDBJ databases">
        <title>The genomes of 5 underutilized Papilionoideae crops provide insights into root nodulation and disease resistanc.</title>
        <authorList>
            <person name="Jiang F."/>
        </authorList>
    </citation>
    <scope>NUCLEOTIDE SEQUENCE [LARGE SCALE GENOMIC DNA]</scope>
    <source>
        <strain evidence="2">LVBAO_FW01</strain>
        <tissue evidence="2">Leaves</tissue>
    </source>
</reference>
<dbReference type="Proteomes" id="UP001367508">
    <property type="component" value="Unassembled WGS sequence"/>
</dbReference>
<keyword evidence="1" id="KW-0732">Signal</keyword>
<dbReference type="AlphaFoldDB" id="A0AAN9KW88"/>
<name>A0AAN9KW88_CANGL</name>
<keyword evidence="3" id="KW-1185">Reference proteome</keyword>
<evidence type="ECO:0000256" key="1">
    <source>
        <dbReference type="SAM" id="SignalP"/>
    </source>
</evidence>
<protein>
    <submittedName>
        <fullName evidence="2">Uncharacterized protein</fullName>
    </submittedName>
</protein>
<gene>
    <name evidence="2" type="ORF">VNO77_25971</name>
</gene>